<dbReference type="Pfam" id="PF02036">
    <property type="entry name" value="SCP2"/>
    <property type="match status" value="1"/>
</dbReference>
<organism evidence="2 3">
    <name type="scientific">Roseovarius aestuarii</name>
    <dbReference type="NCBI Taxonomy" id="475083"/>
    <lineage>
        <taxon>Bacteria</taxon>
        <taxon>Pseudomonadati</taxon>
        <taxon>Pseudomonadota</taxon>
        <taxon>Alphaproteobacteria</taxon>
        <taxon>Rhodobacterales</taxon>
        <taxon>Roseobacteraceae</taxon>
        <taxon>Roseovarius</taxon>
    </lineage>
</organism>
<evidence type="ECO:0000259" key="1">
    <source>
        <dbReference type="Pfam" id="PF02036"/>
    </source>
</evidence>
<dbReference type="OrthoDB" id="9809312at2"/>
<proteinExistence type="predicted"/>
<reference evidence="2 3" key="1">
    <citation type="submission" date="2017-03" db="EMBL/GenBank/DDBJ databases">
        <authorList>
            <person name="Afonso C.L."/>
            <person name="Miller P.J."/>
            <person name="Scott M.A."/>
            <person name="Spackman E."/>
            <person name="Goraichik I."/>
            <person name="Dimitrov K.M."/>
            <person name="Suarez D.L."/>
            <person name="Swayne D.E."/>
        </authorList>
    </citation>
    <scope>NUCLEOTIDE SEQUENCE [LARGE SCALE GENOMIC DNA]</scope>
    <source>
        <strain evidence="2 3">CECT 7745</strain>
    </source>
</reference>
<keyword evidence="3" id="KW-1185">Reference proteome</keyword>
<dbReference type="Proteomes" id="UP000193224">
    <property type="component" value="Unassembled WGS sequence"/>
</dbReference>
<gene>
    <name evidence="2" type="ORF">ROA7745_00083</name>
</gene>
<sequence length="96" mass="9626">MSDVITSAVAALNDKMGGDGFSGTAKFVIEGEGAIMVDGDGARAGDDEAEVTLSADTETFQSILDGDLDPTAAFMSGKLSVDGDMGMAMQLGGVLS</sequence>
<evidence type="ECO:0000313" key="3">
    <source>
        <dbReference type="Proteomes" id="UP000193224"/>
    </source>
</evidence>
<dbReference type="InterPro" id="IPR003033">
    <property type="entry name" value="SCP2_sterol-bd_dom"/>
</dbReference>
<protein>
    <submittedName>
        <fullName evidence="2">SCP-2 sterol transfer family protein</fullName>
    </submittedName>
</protein>
<dbReference type="Gene3D" id="3.30.1050.10">
    <property type="entry name" value="SCP2 sterol-binding domain"/>
    <property type="match status" value="1"/>
</dbReference>
<dbReference type="RefSeq" id="WP_085798270.1">
    <property type="nucleotide sequence ID" value="NZ_FWXB01000001.1"/>
</dbReference>
<feature type="domain" description="SCP2" evidence="1">
    <location>
        <begin position="23"/>
        <end position="95"/>
    </location>
</feature>
<evidence type="ECO:0000313" key="2">
    <source>
        <dbReference type="EMBL" id="SMC10280.1"/>
    </source>
</evidence>
<accession>A0A1X7BL34</accession>
<dbReference type="AlphaFoldDB" id="A0A1X7BL34"/>
<dbReference type="InterPro" id="IPR036527">
    <property type="entry name" value="SCP2_sterol-bd_dom_sf"/>
</dbReference>
<dbReference type="EMBL" id="FWXB01000001">
    <property type="protein sequence ID" value="SMC10280.1"/>
    <property type="molecule type" value="Genomic_DNA"/>
</dbReference>
<name>A0A1X7BL34_9RHOB</name>
<dbReference type="SUPFAM" id="SSF55718">
    <property type="entry name" value="SCP-like"/>
    <property type="match status" value="1"/>
</dbReference>